<dbReference type="Pfam" id="PF04264">
    <property type="entry name" value="YceI"/>
    <property type="match status" value="1"/>
</dbReference>
<feature type="chain" id="PRO_5024353845" evidence="1">
    <location>
        <begin position="21"/>
        <end position="209"/>
    </location>
</feature>
<sequence length="209" mass="22230">MMRIPVLLVASLFAGLFGWTENSTLTLSAEEVATGVTPVSVQGNSVKLTPKNTSIQFVGTHEGDKPDPRKGGFGEFTGTAEVDSDGTLQSVAFEIDTTSLWTEFPKLTAHLKSPDFFDVRTYPKASFKSTSVASGSDGKAVVTGEFTLLKVKKEIKIPVTTSISPEGLTLTSDFKLDRTQFGMSYGQGKVSDDVALSVIIGKPTEVPGS</sequence>
<organism evidence="3 4">
    <name type="scientific">Roseiconus nitratireducens</name>
    <dbReference type="NCBI Taxonomy" id="2605748"/>
    <lineage>
        <taxon>Bacteria</taxon>
        <taxon>Pseudomonadati</taxon>
        <taxon>Planctomycetota</taxon>
        <taxon>Planctomycetia</taxon>
        <taxon>Pirellulales</taxon>
        <taxon>Pirellulaceae</taxon>
        <taxon>Roseiconus</taxon>
    </lineage>
</organism>
<dbReference type="InterPro" id="IPR036761">
    <property type="entry name" value="TTHA0802/YceI-like_sf"/>
</dbReference>
<dbReference type="SMART" id="SM00867">
    <property type="entry name" value="YceI"/>
    <property type="match status" value="1"/>
</dbReference>
<evidence type="ECO:0000259" key="2">
    <source>
        <dbReference type="SMART" id="SM00867"/>
    </source>
</evidence>
<gene>
    <name evidence="3" type="ORF">FYK55_25590</name>
</gene>
<dbReference type="Proteomes" id="UP000324479">
    <property type="component" value="Unassembled WGS sequence"/>
</dbReference>
<keyword evidence="1" id="KW-0732">Signal</keyword>
<reference evidence="3 4" key="1">
    <citation type="submission" date="2019-08" db="EMBL/GenBank/DDBJ databases">
        <authorList>
            <person name="Dhanesh K."/>
            <person name="Kumar G."/>
            <person name="Sasikala C."/>
            <person name="Venkata Ramana C."/>
        </authorList>
    </citation>
    <scope>NUCLEOTIDE SEQUENCE [LARGE SCALE GENOMIC DNA]</scope>
    <source>
        <strain evidence="3 4">JC645</strain>
    </source>
</reference>
<keyword evidence="4" id="KW-1185">Reference proteome</keyword>
<evidence type="ECO:0000313" key="4">
    <source>
        <dbReference type="Proteomes" id="UP000324479"/>
    </source>
</evidence>
<comment type="caution">
    <text evidence="3">The sequence shown here is derived from an EMBL/GenBank/DDBJ whole genome shotgun (WGS) entry which is preliminary data.</text>
</comment>
<dbReference type="SUPFAM" id="SSF101874">
    <property type="entry name" value="YceI-like"/>
    <property type="match status" value="1"/>
</dbReference>
<dbReference type="PANTHER" id="PTHR34406">
    <property type="entry name" value="PROTEIN YCEI"/>
    <property type="match status" value="1"/>
</dbReference>
<dbReference type="AlphaFoldDB" id="A0A5M6CVL5"/>
<dbReference type="RefSeq" id="WP_150079489.1">
    <property type="nucleotide sequence ID" value="NZ_VWOX01000023.1"/>
</dbReference>
<dbReference type="PANTHER" id="PTHR34406:SF1">
    <property type="entry name" value="PROTEIN YCEI"/>
    <property type="match status" value="1"/>
</dbReference>
<dbReference type="InterPro" id="IPR007372">
    <property type="entry name" value="Lipid/polyisoprenoid-bd_YceI"/>
</dbReference>
<accession>A0A5M6CVL5</accession>
<feature type="domain" description="Lipid/polyisoprenoid-binding YceI-like" evidence="2">
    <location>
        <begin position="45"/>
        <end position="202"/>
    </location>
</feature>
<dbReference type="Gene3D" id="2.40.128.110">
    <property type="entry name" value="Lipid/polyisoprenoid-binding, YceI-like"/>
    <property type="match status" value="1"/>
</dbReference>
<evidence type="ECO:0000256" key="1">
    <source>
        <dbReference type="SAM" id="SignalP"/>
    </source>
</evidence>
<name>A0A5M6CVL5_9BACT</name>
<protein>
    <submittedName>
        <fullName evidence="3">YceI family protein</fullName>
    </submittedName>
</protein>
<feature type="signal peptide" evidence="1">
    <location>
        <begin position="1"/>
        <end position="20"/>
    </location>
</feature>
<evidence type="ECO:0000313" key="3">
    <source>
        <dbReference type="EMBL" id="KAA5538976.1"/>
    </source>
</evidence>
<dbReference type="EMBL" id="VWOX01000023">
    <property type="protein sequence ID" value="KAA5538976.1"/>
    <property type="molecule type" value="Genomic_DNA"/>
</dbReference>
<proteinExistence type="predicted"/>